<dbReference type="GO" id="GO:0006508">
    <property type="term" value="P:proteolysis"/>
    <property type="evidence" value="ECO:0007669"/>
    <property type="project" value="InterPro"/>
</dbReference>
<keyword evidence="4" id="KW-1185">Reference proteome</keyword>
<dbReference type="AlphaFoldDB" id="Q8RCL9"/>
<dbReference type="KEGG" id="tte:TTE0406"/>
<dbReference type="HOGENOM" id="CLU_040161_0_0_9"/>
<dbReference type="CDD" id="cd07563">
    <property type="entry name" value="Peptidase_S41_IRBP"/>
    <property type="match status" value="1"/>
</dbReference>
<dbReference type="GO" id="GO:0008236">
    <property type="term" value="F:serine-type peptidase activity"/>
    <property type="evidence" value="ECO:0007669"/>
    <property type="project" value="InterPro"/>
</dbReference>
<name>Q8RCL9_CALS4</name>
<dbReference type="STRING" id="273068.TTE0406"/>
<dbReference type="GO" id="GO:0030288">
    <property type="term" value="C:outer membrane-bounded periplasmic space"/>
    <property type="evidence" value="ECO:0007669"/>
    <property type="project" value="TreeGrafter"/>
</dbReference>
<dbReference type="EMBL" id="AE008691">
    <property type="protein sequence ID" value="AAM23690.1"/>
    <property type="molecule type" value="Genomic_DNA"/>
</dbReference>
<accession>Q8RCL9</accession>
<sequence>MSKKRIIKIVLAVIMVIGAAFFLSYMIFYNPSYSYSEVYNKYYKNLKDIDLAKGLTTEQKLEDFEYLYNTLQKNYPFFEVGKRKTGFDWLSRKEEFEKRIRETKNNIEFYNEIKRMVTLLQVAHARLVSPELFEMFKKALDMPITDGKMKELDPFQNPIIIKDYEYWKQNIKETTYILPIAFSYIEGKYVAIPYNKNESLEGYGIPEGSILLKVNELTSDEYVKSLMDKTFLNYDFKRNKIVKYKLYVFADTLGDTIKLTFLSPKGEAIEKTLKPVELVINQSALDKMPLVKSILVKDKVAYLKIPAMKISQKDIEKDGKEIYSFFKEIKNYPYLIIDIRGNGGGNLAYWVENVVQPLIDKKIPYKAYTVVKNYDIKYTKTLDKLPKGKNYPPEVKDDFGYFAEISYTVTPKNYVGFKGKIYLLTDAGVYSAAESFASFAKATKWATVVGTPTSGGLGFNPDHLILPNSGLMVRYPNNMALNPDGTANEEVGTQPDIYVEESYDDFVNYLRDRKNIDENNILNMVKYDTVLKKVLEMTKLFIVK</sequence>
<dbReference type="InterPro" id="IPR029045">
    <property type="entry name" value="ClpP/crotonase-like_dom_sf"/>
</dbReference>
<dbReference type="Gene3D" id="3.90.226.10">
    <property type="entry name" value="2-enoyl-CoA Hydratase, Chain A, domain 1"/>
    <property type="match status" value="1"/>
</dbReference>
<feature type="transmembrane region" description="Helical" evidence="1">
    <location>
        <begin position="7"/>
        <end position="28"/>
    </location>
</feature>
<dbReference type="RefSeq" id="WP_011024847.1">
    <property type="nucleotide sequence ID" value="NC_003869.1"/>
</dbReference>
<dbReference type="eggNOG" id="COG0793">
    <property type="taxonomic scope" value="Bacteria"/>
</dbReference>
<keyword evidence="1" id="KW-1133">Transmembrane helix</keyword>
<keyword evidence="1" id="KW-0812">Transmembrane</keyword>
<feature type="domain" description="Tail specific protease" evidence="2">
    <location>
        <begin position="299"/>
        <end position="499"/>
    </location>
</feature>
<organism evidence="3 4">
    <name type="scientific">Caldanaerobacter subterraneus subsp. tengcongensis (strain DSM 15242 / JCM 11007 / NBRC 100824 / MB4)</name>
    <name type="common">Thermoanaerobacter tengcongensis</name>
    <dbReference type="NCBI Taxonomy" id="273068"/>
    <lineage>
        <taxon>Bacteria</taxon>
        <taxon>Bacillati</taxon>
        <taxon>Bacillota</taxon>
        <taxon>Clostridia</taxon>
        <taxon>Thermoanaerobacterales</taxon>
        <taxon>Thermoanaerobacteraceae</taxon>
        <taxon>Caldanaerobacter</taxon>
    </lineage>
</organism>
<evidence type="ECO:0000313" key="3">
    <source>
        <dbReference type="EMBL" id="AAM23690.1"/>
    </source>
</evidence>
<evidence type="ECO:0000259" key="2">
    <source>
        <dbReference type="Pfam" id="PF03572"/>
    </source>
</evidence>
<keyword evidence="1" id="KW-0472">Membrane</keyword>
<gene>
    <name evidence="3" type="ordered locus">TTE0406</name>
</gene>
<dbReference type="Proteomes" id="UP000000555">
    <property type="component" value="Chromosome"/>
</dbReference>
<protein>
    <recommendedName>
        <fullName evidence="2">Tail specific protease domain-containing protein</fullName>
    </recommendedName>
</protein>
<dbReference type="Gene3D" id="3.30.750.44">
    <property type="match status" value="1"/>
</dbReference>
<dbReference type="InterPro" id="IPR005151">
    <property type="entry name" value="Tail-specific_protease"/>
</dbReference>
<dbReference type="GO" id="GO:0004175">
    <property type="term" value="F:endopeptidase activity"/>
    <property type="evidence" value="ECO:0007669"/>
    <property type="project" value="TreeGrafter"/>
</dbReference>
<dbReference type="GO" id="GO:0007165">
    <property type="term" value="P:signal transduction"/>
    <property type="evidence" value="ECO:0007669"/>
    <property type="project" value="TreeGrafter"/>
</dbReference>
<proteinExistence type="predicted"/>
<dbReference type="OrthoDB" id="1653205at2"/>
<evidence type="ECO:0000256" key="1">
    <source>
        <dbReference type="SAM" id="Phobius"/>
    </source>
</evidence>
<dbReference type="PANTHER" id="PTHR32060">
    <property type="entry name" value="TAIL-SPECIFIC PROTEASE"/>
    <property type="match status" value="1"/>
</dbReference>
<reference evidence="3 4" key="1">
    <citation type="journal article" date="2002" name="Genome Res.">
        <title>A complete sequence of the T. tengcongensis genome.</title>
        <authorList>
            <person name="Bao Q."/>
            <person name="Tian Y."/>
            <person name="Li W."/>
            <person name="Xu Z."/>
            <person name="Xuan Z."/>
            <person name="Hu S."/>
            <person name="Dong W."/>
            <person name="Yang J."/>
            <person name="Chen Y."/>
            <person name="Xue Y."/>
            <person name="Xu Y."/>
            <person name="Lai X."/>
            <person name="Huang L."/>
            <person name="Dong X."/>
            <person name="Ma Y."/>
            <person name="Ling L."/>
            <person name="Tan H."/>
            <person name="Chen R."/>
            <person name="Wang J."/>
            <person name="Yu J."/>
            <person name="Yang H."/>
        </authorList>
    </citation>
    <scope>NUCLEOTIDE SEQUENCE [LARGE SCALE GENOMIC DNA]</scope>
    <source>
        <strain evidence="4">DSM 15242 / JCM 11007 / NBRC 100824 / MB4</strain>
    </source>
</reference>
<dbReference type="PANTHER" id="PTHR32060:SF30">
    <property type="entry name" value="CARBOXY-TERMINAL PROCESSING PROTEASE CTPA"/>
    <property type="match status" value="1"/>
</dbReference>
<dbReference type="Pfam" id="PF03572">
    <property type="entry name" value="Peptidase_S41"/>
    <property type="match status" value="1"/>
</dbReference>
<evidence type="ECO:0000313" key="4">
    <source>
        <dbReference type="Proteomes" id="UP000000555"/>
    </source>
</evidence>
<dbReference type="SUPFAM" id="SSF52096">
    <property type="entry name" value="ClpP/crotonase"/>
    <property type="match status" value="1"/>
</dbReference>